<evidence type="ECO:0000313" key="2">
    <source>
        <dbReference type="Proteomes" id="UP000016930"/>
    </source>
</evidence>
<name>M2R2C2_CERS8</name>
<gene>
    <name evidence="1" type="ORF">CERSUDRAFT_99046</name>
</gene>
<dbReference type="EMBL" id="KB445808">
    <property type="protein sequence ID" value="EMD33031.1"/>
    <property type="molecule type" value="Genomic_DNA"/>
</dbReference>
<dbReference type="STRING" id="914234.M2R2C2"/>
<keyword evidence="2" id="KW-1185">Reference proteome</keyword>
<sequence>MAQRRSPERLATSRRGRTVAQQRLFTSSTKTRSQFLREELLGLAKHADLNLSQTRVQAPHAGASSLQVDAASREAVEAVGSELVRRVNLHELPEGEPSENRLRVLDQIVGWLAHEVRRIAQRPGSYASSDMFVFLSWTCGLYVTCVKMNLQLESTPAWEPLIGVMATLVNLLARWQPNLFALYSRVLATAAASRFLPLGSLAIARLLSRGHGGSVRMTWKCTCVSVRPLASGLRPSTAPWALVDTTSVQRPTSEVRRSLQMVWTLGYRSLAGGRGSSAIAES</sequence>
<dbReference type="HOGENOM" id="CLU_986952_0_0_1"/>
<protein>
    <submittedName>
        <fullName evidence="1">Uncharacterized protein</fullName>
    </submittedName>
</protein>
<dbReference type="OrthoDB" id="2987290at2759"/>
<proteinExistence type="predicted"/>
<reference evidence="1 2" key="1">
    <citation type="journal article" date="2012" name="Proc. Natl. Acad. Sci. U.S.A.">
        <title>Comparative genomics of Ceriporiopsis subvermispora and Phanerochaete chrysosporium provide insight into selective ligninolysis.</title>
        <authorList>
            <person name="Fernandez-Fueyo E."/>
            <person name="Ruiz-Duenas F.J."/>
            <person name="Ferreira P."/>
            <person name="Floudas D."/>
            <person name="Hibbett D.S."/>
            <person name="Canessa P."/>
            <person name="Larrondo L.F."/>
            <person name="James T.Y."/>
            <person name="Seelenfreund D."/>
            <person name="Lobos S."/>
            <person name="Polanco R."/>
            <person name="Tello M."/>
            <person name="Honda Y."/>
            <person name="Watanabe T."/>
            <person name="Watanabe T."/>
            <person name="Ryu J.S."/>
            <person name="Kubicek C.P."/>
            <person name="Schmoll M."/>
            <person name="Gaskell J."/>
            <person name="Hammel K.E."/>
            <person name="St John F.J."/>
            <person name="Vanden Wymelenberg A."/>
            <person name="Sabat G."/>
            <person name="Splinter BonDurant S."/>
            <person name="Syed K."/>
            <person name="Yadav J.S."/>
            <person name="Doddapaneni H."/>
            <person name="Subramanian V."/>
            <person name="Lavin J.L."/>
            <person name="Oguiza J.A."/>
            <person name="Perez G."/>
            <person name="Pisabarro A.G."/>
            <person name="Ramirez L."/>
            <person name="Santoyo F."/>
            <person name="Master E."/>
            <person name="Coutinho P.M."/>
            <person name="Henrissat B."/>
            <person name="Lombard V."/>
            <person name="Magnuson J.K."/>
            <person name="Kuees U."/>
            <person name="Hori C."/>
            <person name="Igarashi K."/>
            <person name="Samejima M."/>
            <person name="Held B.W."/>
            <person name="Barry K.W."/>
            <person name="LaButti K.M."/>
            <person name="Lapidus A."/>
            <person name="Lindquist E.A."/>
            <person name="Lucas S.M."/>
            <person name="Riley R."/>
            <person name="Salamov A.A."/>
            <person name="Hoffmeister D."/>
            <person name="Schwenk D."/>
            <person name="Hadar Y."/>
            <person name="Yarden O."/>
            <person name="de Vries R.P."/>
            <person name="Wiebenga A."/>
            <person name="Stenlid J."/>
            <person name="Eastwood D."/>
            <person name="Grigoriev I.V."/>
            <person name="Berka R.M."/>
            <person name="Blanchette R.A."/>
            <person name="Kersten P."/>
            <person name="Martinez A.T."/>
            <person name="Vicuna R."/>
            <person name="Cullen D."/>
        </authorList>
    </citation>
    <scope>NUCLEOTIDE SEQUENCE [LARGE SCALE GENOMIC DNA]</scope>
    <source>
        <strain evidence="1 2">B</strain>
    </source>
</reference>
<dbReference type="AlphaFoldDB" id="M2R2C2"/>
<accession>M2R2C2</accession>
<dbReference type="Proteomes" id="UP000016930">
    <property type="component" value="Unassembled WGS sequence"/>
</dbReference>
<organism evidence="1 2">
    <name type="scientific">Ceriporiopsis subvermispora (strain B)</name>
    <name type="common">White-rot fungus</name>
    <name type="synonym">Gelatoporia subvermispora</name>
    <dbReference type="NCBI Taxonomy" id="914234"/>
    <lineage>
        <taxon>Eukaryota</taxon>
        <taxon>Fungi</taxon>
        <taxon>Dikarya</taxon>
        <taxon>Basidiomycota</taxon>
        <taxon>Agaricomycotina</taxon>
        <taxon>Agaricomycetes</taxon>
        <taxon>Polyporales</taxon>
        <taxon>Gelatoporiaceae</taxon>
        <taxon>Gelatoporia</taxon>
    </lineage>
</organism>
<evidence type="ECO:0000313" key="1">
    <source>
        <dbReference type="EMBL" id="EMD33031.1"/>
    </source>
</evidence>